<evidence type="ECO:0000256" key="1">
    <source>
        <dbReference type="SAM" id="MobiDB-lite"/>
    </source>
</evidence>
<dbReference type="EnsemblPlants" id="OBART01G38850.1">
    <property type="protein sequence ID" value="OBART01G38850.1"/>
    <property type="gene ID" value="OBART01G38850"/>
</dbReference>
<dbReference type="PaxDb" id="65489-OBART01G38850.1"/>
<dbReference type="Gramene" id="OBART01G38850.1">
    <property type="protein sequence ID" value="OBART01G38850.1"/>
    <property type="gene ID" value="OBART01G38850"/>
</dbReference>
<reference evidence="2" key="2">
    <citation type="submission" date="2015-03" db="UniProtKB">
        <authorList>
            <consortium name="EnsemblPlants"/>
        </authorList>
    </citation>
    <scope>IDENTIFICATION</scope>
</reference>
<dbReference type="AlphaFoldDB" id="A0A0D3EWU3"/>
<proteinExistence type="predicted"/>
<evidence type="ECO:0000313" key="2">
    <source>
        <dbReference type="EnsemblPlants" id="OBART01G38850.1"/>
    </source>
</evidence>
<name>A0A0D3EWU3_9ORYZ</name>
<accession>A0A0D3EWU3</accession>
<dbReference type="HOGENOM" id="CLU_3423542_0_0_1"/>
<reference evidence="2" key="1">
    <citation type="journal article" date="2009" name="Rice">
        <title>De Novo Next Generation Sequencing of Plant Genomes.</title>
        <authorList>
            <person name="Rounsley S."/>
            <person name="Marri P.R."/>
            <person name="Yu Y."/>
            <person name="He R."/>
            <person name="Sisneros N."/>
            <person name="Goicoechea J.L."/>
            <person name="Lee S.J."/>
            <person name="Angelova A."/>
            <person name="Kudrna D."/>
            <person name="Luo M."/>
            <person name="Affourtit J."/>
            <person name="Desany B."/>
            <person name="Knight J."/>
            <person name="Niazi F."/>
            <person name="Egholm M."/>
            <person name="Wing R.A."/>
        </authorList>
    </citation>
    <scope>NUCLEOTIDE SEQUENCE [LARGE SCALE GENOMIC DNA]</scope>
    <source>
        <strain evidence="2">cv. IRGC 105608</strain>
    </source>
</reference>
<protein>
    <submittedName>
        <fullName evidence="2">Uncharacterized protein</fullName>
    </submittedName>
</protein>
<organism evidence="2">
    <name type="scientific">Oryza barthii</name>
    <dbReference type="NCBI Taxonomy" id="65489"/>
    <lineage>
        <taxon>Eukaryota</taxon>
        <taxon>Viridiplantae</taxon>
        <taxon>Streptophyta</taxon>
        <taxon>Embryophyta</taxon>
        <taxon>Tracheophyta</taxon>
        <taxon>Spermatophyta</taxon>
        <taxon>Magnoliopsida</taxon>
        <taxon>Liliopsida</taxon>
        <taxon>Poales</taxon>
        <taxon>Poaceae</taxon>
        <taxon>BOP clade</taxon>
        <taxon>Oryzoideae</taxon>
        <taxon>Oryzeae</taxon>
        <taxon>Oryzinae</taxon>
        <taxon>Oryza</taxon>
    </lineage>
</organism>
<sequence>MSGCGGFASLPAFSTYKPKGDIS</sequence>
<keyword evidence="3" id="KW-1185">Reference proteome</keyword>
<dbReference type="Proteomes" id="UP000026960">
    <property type="component" value="Chromosome 1"/>
</dbReference>
<feature type="region of interest" description="Disordered" evidence="1">
    <location>
        <begin position="1"/>
        <end position="23"/>
    </location>
</feature>
<evidence type="ECO:0000313" key="3">
    <source>
        <dbReference type="Proteomes" id="UP000026960"/>
    </source>
</evidence>